<sequence length="646" mass="73602">MPQAFLSLYKNCQLAAFLPEGTNEAALYTYEKIDGALYAITYTISLTSSLIQEKSRELIPGSPQHVVWNARLQRIGVIYQNGNGSKIALDDMSLGVEDNIRPDNIVITPDFTDFILQTSVLRQFPGENKTQFVGNFDSNGVRFSYQRHLDVLYVFTAEKCNQIFDYSTLKEVKDSDLIPCTPNEGIFQPGPSDAVYDFDCAQQEWTNLQNYSAAYFRFKQENTGDSDPYIPAGLERPSELRIITSLAVANGILVISITALLGLFLYYQFKKTQKEKTYMMTVTERTELDGNTVESRLTVVKTAFSPMNMTKDTTTVVSRAIPVDTVVELLNSDELNKIFEKNEVEGLEAERPNKPLDGLAKPDEGFFTTFKKVGVTLPARIFTTTFGEFDLNLNEEPCTVQYEDMGCKLNRIDAIAAVMRQAQKYQKNGTIQEFISTAHLDQFNIRLMVVKKLGPSIEKQVLSGTLSSGEKLKLVAETFKCMEDLQVSNIVHRDIKPSSFRYEFDGAKIFVTNLGLARIPLPTPRKNVPFFGSLIFASPASHLKLERSHFDDMISWFFVILWIFNQNALIWKDETDKTKIYRLKRDLLNKTNVEKHLKKHVENKKARELLRQVHELIVELPDMKKISYRKIKQLFLQNSKEKSNPS</sequence>
<accession>A0A1I7RV00</accession>
<organism evidence="4 6">
    <name type="scientific">Bursaphelenchus xylophilus</name>
    <name type="common">Pinewood nematode worm</name>
    <name type="synonym">Aphelenchoides xylophilus</name>
    <dbReference type="NCBI Taxonomy" id="6326"/>
    <lineage>
        <taxon>Eukaryota</taxon>
        <taxon>Metazoa</taxon>
        <taxon>Ecdysozoa</taxon>
        <taxon>Nematoda</taxon>
        <taxon>Chromadorea</taxon>
        <taxon>Rhabditida</taxon>
        <taxon>Tylenchina</taxon>
        <taxon>Tylenchomorpha</taxon>
        <taxon>Aphelenchoidea</taxon>
        <taxon>Aphelenchoididae</taxon>
        <taxon>Bursaphelenchus</taxon>
    </lineage>
</organism>
<keyword evidence="1" id="KW-1133">Transmembrane helix</keyword>
<evidence type="ECO:0000313" key="3">
    <source>
        <dbReference type="EMBL" id="CAD5219749.1"/>
    </source>
</evidence>
<dbReference type="InterPro" id="IPR011009">
    <property type="entry name" value="Kinase-like_dom_sf"/>
</dbReference>
<evidence type="ECO:0000313" key="5">
    <source>
        <dbReference type="Proteomes" id="UP000659654"/>
    </source>
</evidence>
<feature type="transmembrane region" description="Helical" evidence="1">
    <location>
        <begin position="246"/>
        <end position="267"/>
    </location>
</feature>
<evidence type="ECO:0000256" key="1">
    <source>
        <dbReference type="SAM" id="Phobius"/>
    </source>
</evidence>
<dbReference type="Proteomes" id="UP000095284">
    <property type="component" value="Unplaced"/>
</dbReference>
<feature type="domain" description="Protein kinase" evidence="2">
    <location>
        <begin position="324"/>
        <end position="617"/>
    </location>
</feature>
<protein>
    <submittedName>
        <fullName evidence="3">(pine wood nematode) hypothetical protein</fullName>
    </submittedName>
    <submittedName>
        <fullName evidence="6">Protein kinase domain-containing protein</fullName>
    </submittedName>
</protein>
<dbReference type="Proteomes" id="UP000659654">
    <property type="component" value="Unassembled WGS sequence"/>
</dbReference>
<dbReference type="SUPFAM" id="SSF56112">
    <property type="entry name" value="Protein kinase-like (PK-like)"/>
    <property type="match status" value="1"/>
</dbReference>
<dbReference type="EMBL" id="CAJFCV020000003">
    <property type="protein sequence ID" value="CAG9105254.1"/>
    <property type="molecule type" value="Genomic_DNA"/>
</dbReference>
<dbReference type="InterPro" id="IPR000719">
    <property type="entry name" value="Prot_kinase_dom"/>
</dbReference>
<dbReference type="AlphaFoldDB" id="A0A1I7RV00"/>
<reference evidence="3" key="2">
    <citation type="submission" date="2020-09" db="EMBL/GenBank/DDBJ databases">
        <authorList>
            <person name="Kikuchi T."/>
        </authorList>
    </citation>
    <scope>NUCLEOTIDE SEQUENCE</scope>
    <source>
        <strain evidence="3">Ka4C1</strain>
    </source>
</reference>
<dbReference type="GO" id="GO:0005524">
    <property type="term" value="F:ATP binding"/>
    <property type="evidence" value="ECO:0007669"/>
    <property type="project" value="InterPro"/>
</dbReference>
<dbReference type="PROSITE" id="PS50011">
    <property type="entry name" value="PROTEIN_KINASE_DOM"/>
    <property type="match status" value="1"/>
</dbReference>
<keyword evidence="1" id="KW-0472">Membrane</keyword>
<dbReference type="Proteomes" id="UP000582659">
    <property type="component" value="Unassembled WGS sequence"/>
</dbReference>
<dbReference type="GO" id="GO:0004672">
    <property type="term" value="F:protein kinase activity"/>
    <property type="evidence" value="ECO:0007669"/>
    <property type="project" value="InterPro"/>
</dbReference>
<keyword evidence="1" id="KW-0812">Transmembrane</keyword>
<evidence type="ECO:0000313" key="4">
    <source>
        <dbReference type="Proteomes" id="UP000095284"/>
    </source>
</evidence>
<keyword evidence="5" id="KW-1185">Reference proteome</keyword>
<reference evidence="6" key="1">
    <citation type="submission" date="2016-11" db="UniProtKB">
        <authorList>
            <consortium name="WormBaseParasite"/>
        </authorList>
    </citation>
    <scope>IDENTIFICATION</scope>
</reference>
<dbReference type="EMBL" id="CAJFDI010000003">
    <property type="protein sequence ID" value="CAD5219749.1"/>
    <property type="molecule type" value="Genomic_DNA"/>
</dbReference>
<dbReference type="Gene3D" id="1.10.510.10">
    <property type="entry name" value="Transferase(Phosphotransferase) domain 1"/>
    <property type="match status" value="1"/>
</dbReference>
<evidence type="ECO:0000259" key="2">
    <source>
        <dbReference type="PROSITE" id="PS50011"/>
    </source>
</evidence>
<dbReference type="PANTHER" id="PTHR11909">
    <property type="entry name" value="CASEIN KINASE-RELATED"/>
    <property type="match status" value="1"/>
</dbReference>
<dbReference type="InterPro" id="IPR050235">
    <property type="entry name" value="CK1_Ser-Thr_kinase"/>
</dbReference>
<dbReference type="WBParaSite" id="BXY_0456100.1">
    <property type="protein sequence ID" value="BXY_0456100.1"/>
    <property type="gene ID" value="BXY_0456100"/>
</dbReference>
<gene>
    <name evidence="3" type="ORF">BXYJ_LOCUS5834</name>
</gene>
<evidence type="ECO:0000313" key="6">
    <source>
        <dbReference type="WBParaSite" id="BXY_0456100.1"/>
    </source>
</evidence>
<name>A0A1I7RV00_BURXY</name>
<dbReference type="eggNOG" id="KOG1164">
    <property type="taxonomic scope" value="Eukaryota"/>
</dbReference>
<dbReference type="SMR" id="A0A1I7RV00"/>
<proteinExistence type="predicted"/>